<feature type="transmembrane region" description="Helical" evidence="1">
    <location>
        <begin position="167"/>
        <end position="190"/>
    </location>
</feature>
<dbReference type="EMBL" id="MLYV02000029">
    <property type="protein sequence ID" value="PSS37854.1"/>
    <property type="molecule type" value="Genomic_DNA"/>
</dbReference>
<feature type="transmembrane region" description="Helical" evidence="1">
    <location>
        <begin position="210"/>
        <end position="232"/>
    </location>
</feature>
<evidence type="ECO:0000313" key="2">
    <source>
        <dbReference type="EMBL" id="PSS37854.1"/>
    </source>
</evidence>
<evidence type="ECO:0000313" key="3">
    <source>
        <dbReference type="Proteomes" id="UP000186601"/>
    </source>
</evidence>
<keyword evidence="1" id="KW-0812">Transmembrane</keyword>
<feature type="transmembrane region" description="Helical" evidence="1">
    <location>
        <begin position="239"/>
        <end position="262"/>
    </location>
</feature>
<proteinExistence type="predicted"/>
<keyword evidence="3" id="KW-1185">Reference proteome</keyword>
<dbReference type="Proteomes" id="UP000186601">
    <property type="component" value="Unassembled WGS sequence"/>
</dbReference>
<feature type="transmembrane region" description="Helical" evidence="1">
    <location>
        <begin position="24"/>
        <end position="45"/>
    </location>
</feature>
<dbReference type="AlphaFoldDB" id="A0A2R6S6D1"/>
<accession>A0A2R6S6D1</accession>
<dbReference type="OrthoDB" id="2562239at2759"/>
<organism evidence="2 3">
    <name type="scientific">Hermanssonia centrifuga</name>
    <dbReference type="NCBI Taxonomy" id="98765"/>
    <lineage>
        <taxon>Eukaryota</taxon>
        <taxon>Fungi</taxon>
        <taxon>Dikarya</taxon>
        <taxon>Basidiomycota</taxon>
        <taxon>Agaricomycotina</taxon>
        <taxon>Agaricomycetes</taxon>
        <taxon>Polyporales</taxon>
        <taxon>Meruliaceae</taxon>
        <taxon>Hermanssonia</taxon>
    </lineage>
</organism>
<gene>
    <name evidence="2" type="ORF">PHLCEN_2v322</name>
</gene>
<keyword evidence="1" id="KW-1133">Transmembrane helix</keyword>
<name>A0A2R6S6D1_9APHY</name>
<feature type="transmembrane region" description="Helical" evidence="1">
    <location>
        <begin position="52"/>
        <end position="71"/>
    </location>
</feature>
<sequence>MSSPSAVPHTFPAPIGGVPFNQDFAPSILFAFLYAIITIIGFYRLARSSSRCLMFIGTLAFVFERIVIYGLRAHQAHDPSERASDSLTVYWQMTYSIGYVSILADIITILRSFLVNSTYPPNDVPVYSRNDGSDSSLLVGNAADTSYISLDRPQDDQPRARFWFRRICGFLALSTWISIILGTVSGLHYVKAETNANQVSLVQSLRYACTSLVFIQVLIVQVLSLWAFFCVARLRRSAALILFIIATLLNIVSVYRLVVMRLQTPALVSTGPSSLNDPASKVTFYVFQAAPEWIAAAILVSINVRQTYGTGMWGDFRSTDKKS</sequence>
<comment type="caution">
    <text evidence="2">The sequence shown here is derived from an EMBL/GenBank/DDBJ whole genome shotgun (WGS) entry which is preliminary data.</text>
</comment>
<evidence type="ECO:0000256" key="1">
    <source>
        <dbReference type="SAM" id="Phobius"/>
    </source>
</evidence>
<reference evidence="2 3" key="1">
    <citation type="submission" date="2018-02" db="EMBL/GenBank/DDBJ databases">
        <title>Genome sequence of the basidiomycete white-rot fungus Phlebia centrifuga.</title>
        <authorList>
            <person name="Granchi Z."/>
            <person name="Peng M."/>
            <person name="de Vries R.P."/>
            <person name="Hilden K."/>
            <person name="Makela M.R."/>
            <person name="Grigoriev I."/>
            <person name="Riley R."/>
        </authorList>
    </citation>
    <scope>NUCLEOTIDE SEQUENCE [LARGE SCALE GENOMIC DNA]</scope>
    <source>
        <strain evidence="2 3">FBCC195</strain>
    </source>
</reference>
<protein>
    <submittedName>
        <fullName evidence="2">Uncharacterized protein</fullName>
    </submittedName>
</protein>
<keyword evidence="1" id="KW-0472">Membrane</keyword>
<feature type="transmembrane region" description="Helical" evidence="1">
    <location>
        <begin position="91"/>
        <end position="110"/>
    </location>
</feature>
<feature type="transmembrane region" description="Helical" evidence="1">
    <location>
        <begin position="282"/>
        <end position="302"/>
    </location>
</feature>